<feature type="region of interest" description="Disordered" evidence="1">
    <location>
        <begin position="28"/>
        <end position="78"/>
    </location>
</feature>
<dbReference type="EMBL" id="KV925026">
    <property type="protein sequence ID" value="PIO38274.1"/>
    <property type="molecule type" value="Genomic_DNA"/>
</dbReference>
<keyword evidence="3" id="KW-1185">Reference proteome</keyword>
<evidence type="ECO:0000313" key="2">
    <source>
        <dbReference type="EMBL" id="PIO38274.1"/>
    </source>
</evidence>
<accession>A0A2G9SDU2</accession>
<evidence type="ECO:0000313" key="3">
    <source>
        <dbReference type="Proteomes" id="UP000228934"/>
    </source>
</evidence>
<gene>
    <name evidence="2" type="ORF">AB205_0065580</name>
</gene>
<sequence length="173" mass="19152">MSRKRIGDHGIRKLTSFMFPQDKVSVIQDGAGGLKEPREAYKDLPDAIHSEMGTAPLPSSPAQDPGSDPLTSSPAKTRMRMDSLHLQSPPDRMAAQAQAFTPFISNQALHNSMASFPTSGLPGKVFPKLRKRNNSNKSVDFDDSFVEELTVDYVFRIIYAGHRHDNSKFVYGT</sequence>
<organism evidence="2 3">
    <name type="scientific">Aquarana catesbeiana</name>
    <name type="common">American bullfrog</name>
    <name type="synonym">Rana catesbeiana</name>
    <dbReference type="NCBI Taxonomy" id="8400"/>
    <lineage>
        <taxon>Eukaryota</taxon>
        <taxon>Metazoa</taxon>
        <taxon>Chordata</taxon>
        <taxon>Craniata</taxon>
        <taxon>Vertebrata</taxon>
        <taxon>Euteleostomi</taxon>
        <taxon>Amphibia</taxon>
        <taxon>Batrachia</taxon>
        <taxon>Anura</taxon>
        <taxon>Neobatrachia</taxon>
        <taxon>Ranoidea</taxon>
        <taxon>Ranidae</taxon>
        <taxon>Aquarana</taxon>
    </lineage>
</organism>
<dbReference type="AlphaFoldDB" id="A0A2G9SDU2"/>
<dbReference type="OrthoDB" id="10264062at2759"/>
<proteinExistence type="predicted"/>
<evidence type="ECO:0000256" key="1">
    <source>
        <dbReference type="SAM" id="MobiDB-lite"/>
    </source>
</evidence>
<protein>
    <submittedName>
        <fullName evidence="2">Uncharacterized protein</fullName>
    </submittedName>
</protein>
<feature type="compositionally biased region" description="Basic and acidic residues" evidence="1">
    <location>
        <begin position="35"/>
        <end position="49"/>
    </location>
</feature>
<dbReference type="Proteomes" id="UP000228934">
    <property type="component" value="Unassembled WGS sequence"/>
</dbReference>
<name>A0A2G9SDU2_AQUCT</name>
<reference evidence="3" key="1">
    <citation type="journal article" date="2017" name="Nat. Commun.">
        <title>The North American bullfrog draft genome provides insight into hormonal regulation of long noncoding RNA.</title>
        <authorList>
            <person name="Hammond S.A."/>
            <person name="Warren R.L."/>
            <person name="Vandervalk B.P."/>
            <person name="Kucuk E."/>
            <person name="Khan H."/>
            <person name="Gibb E.A."/>
            <person name="Pandoh P."/>
            <person name="Kirk H."/>
            <person name="Zhao Y."/>
            <person name="Jones M."/>
            <person name="Mungall A.J."/>
            <person name="Coope R."/>
            <person name="Pleasance S."/>
            <person name="Moore R.A."/>
            <person name="Holt R.A."/>
            <person name="Round J.M."/>
            <person name="Ohora S."/>
            <person name="Walle B.V."/>
            <person name="Veldhoen N."/>
            <person name="Helbing C.C."/>
            <person name="Birol I."/>
        </authorList>
    </citation>
    <scope>NUCLEOTIDE SEQUENCE [LARGE SCALE GENOMIC DNA]</scope>
</reference>